<evidence type="ECO:0000313" key="1">
    <source>
        <dbReference type="EMBL" id="BAJ82151.1"/>
    </source>
</evidence>
<proteinExistence type="predicted"/>
<dbReference type="HOGENOM" id="CLU_2986054_0_0_5"/>
<dbReference type="Proteomes" id="UP000007100">
    <property type="component" value="Chromosome"/>
</dbReference>
<dbReference type="KEGG" id="amv:ACMV_28040"/>
<keyword evidence="2" id="KW-1185">Reference proteome</keyword>
<evidence type="ECO:0000313" key="2">
    <source>
        <dbReference type="Proteomes" id="UP000007100"/>
    </source>
</evidence>
<gene>
    <name evidence="1" type="ordered locus">ACMV_28040</name>
</gene>
<organism evidence="1 2">
    <name type="scientific">Acidiphilium multivorum (strain DSM 11245 / JCM 8867 / NBRC 100883 / AIU 301)</name>
    <dbReference type="NCBI Taxonomy" id="926570"/>
    <lineage>
        <taxon>Bacteria</taxon>
        <taxon>Pseudomonadati</taxon>
        <taxon>Pseudomonadota</taxon>
        <taxon>Alphaproteobacteria</taxon>
        <taxon>Acetobacterales</taxon>
        <taxon>Acidocellaceae</taxon>
        <taxon>Acidiphilium</taxon>
    </lineage>
</organism>
<accession>F0J410</accession>
<dbReference type="EMBL" id="AP012035">
    <property type="protein sequence ID" value="BAJ82151.1"/>
    <property type="molecule type" value="Genomic_DNA"/>
</dbReference>
<dbReference type="RefSeq" id="WP_013640846.1">
    <property type="nucleotide sequence ID" value="NC_015186.1"/>
</dbReference>
<protein>
    <submittedName>
        <fullName evidence="1">Uncharacterized protein</fullName>
    </submittedName>
</protein>
<name>F0J410_ACIMA</name>
<sequence length="57" mass="6725">MDMGNIFIRLNSLLFHPWMLGFLLLGFTGLSVWCLDWLIFRRRLQARLSDRDDEAGP</sequence>
<reference evidence="1 2" key="1">
    <citation type="submission" date="2010-12" db="EMBL/GenBank/DDBJ databases">
        <title>Whole genome sequence of Acidiphilium multivorum AIU301.</title>
        <authorList>
            <person name="Narita-Yamada S."/>
            <person name="Nakamura S."/>
            <person name="Ito N."/>
            <person name="Takarada H."/>
            <person name="Katano Y."/>
            <person name="Nakazawa H."/>
            <person name="Hosoyama A."/>
            <person name="Yamada R."/>
            <person name="Fujita N."/>
        </authorList>
    </citation>
    <scope>NUCLEOTIDE SEQUENCE [LARGE SCALE GENOMIC DNA]</scope>
    <source>
        <strain evidence="2">DSM 11245 / JCM 8867 / AIU301</strain>
    </source>
</reference>
<dbReference type="AlphaFoldDB" id="F0J410"/>